<keyword evidence="2" id="KW-0808">Transferase</keyword>
<evidence type="ECO:0000256" key="1">
    <source>
        <dbReference type="ARBA" id="ARBA00012452"/>
    </source>
</evidence>
<gene>
    <name evidence="7" type="ORF">ACH5RR_010305</name>
</gene>
<dbReference type="PROSITE" id="PS50404">
    <property type="entry name" value="GST_NTER"/>
    <property type="match status" value="1"/>
</dbReference>
<dbReference type="InterPro" id="IPR010987">
    <property type="entry name" value="Glutathione-S-Trfase_C-like"/>
</dbReference>
<reference evidence="7 8" key="1">
    <citation type="submission" date="2024-11" db="EMBL/GenBank/DDBJ databases">
        <title>A near-complete genome assembly of Cinchona calisaya.</title>
        <authorList>
            <person name="Lian D.C."/>
            <person name="Zhao X.W."/>
            <person name="Wei L."/>
        </authorList>
    </citation>
    <scope>NUCLEOTIDE SEQUENCE [LARGE SCALE GENOMIC DNA]</scope>
    <source>
        <tissue evidence="7">Nenye</tissue>
    </source>
</reference>
<dbReference type="InterPro" id="IPR036282">
    <property type="entry name" value="Glutathione-S-Trfase_C_sf"/>
</dbReference>
<organism evidence="7 8">
    <name type="scientific">Cinchona calisaya</name>
    <dbReference type="NCBI Taxonomy" id="153742"/>
    <lineage>
        <taxon>Eukaryota</taxon>
        <taxon>Viridiplantae</taxon>
        <taxon>Streptophyta</taxon>
        <taxon>Embryophyta</taxon>
        <taxon>Tracheophyta</taxon>
        <taxon>Spermatophyta</taxon>
        <taxon>Magnoliopsida</taxon>
        <taxon>eudicotyledons</taxon>
        <taxon>Gunneridae</taxon>
        <taxon>Pentapetalae</taxon>
        <taxon>asterids</taxon>
        <taxon>lamiids</taxon>
        <taxon>Gentianales</taxon>
        <taxon>Rubiaceae</taxon>
        <taxon>Cinchonoideae</taxon>
        <taxon>Cinchoneae</taxon>
        <taxon>Cinchona</taxon>
    </lineage>
</organism>
<dbReference type="FunFam" id="3.40.30.10:FF:000014">
    <property type="entry name" value="Tau class glutathione S-transferase"/>
    <property type="match status" value="1"/>
</dbReference>
<dbReference type="InterPro" id="IPR036249">
    <property type="entry name" value="Thioredoxin-like_sf"/>
</dbReference>
<comment type="catalytic activity">
    <reaction evidence="3">
        <text>RX + glutathione = an S-substituted glutathione + a halide anion + H(+)</text>
        <dbReference type="Rhea" id="RHEA:16437"/>
        <dbReference type="ChEBI" id="CHEBI:15378"/>
        <dbReference type="ChEBI" id="CHEBI:16042"/>
        <dbReference type="ChEBI" id="CHEBI:17792"/>
        <dbReference type="ChEBI" id="CHEBI:57925"/>
        <dbReference type="ChEBI" id="CHEBI:90779"/>
        <dbReference type="EC" id="2.5.1.18"/>
    </reaction>
</comment>
<dbReference type="GO" id="GO:0004364">
    <property type="term" value="F:glutathione transferase activity"/>
    <property type="evidence" value="ECO:0007669"/>
    <property type="project" value="UniProtKB-EC"/>
</dbReference>
<evidence type="ECO:0000256" key="3">
    <source>
        <dbReference type="ARBA" id="ARBA00047960"/>
    </source>
</evidence>
<dbReference type="CDD" id="cd03058">
    <property type="entry name" value="GST_N_Tau"/>
    <property type="match status" value="1"/>
</dbReference>
<dbReference type="InterPro" id="IPR004046">
    <property type="entry name" value="GST_C"/>
</dbReference>
<comment type="caution">
    <text evidence="7">The sequence shown here is derived from an EMBL/GenBank/DDBJ whole genome shotgun (WGS) entry which is preliminary data.</text>
</comment>
<keyword evidence="8" id="KW-1185">Reference proteome</keyword>
<evidence type="ECO:0000259" key="6">
    <source>
        <dbReference type="PROSITE" id="PS50405"/>
    </source>
</evidence>
<dbReference type="SFLD" id="SFLDG00358">
    <property type="entry name" value="Main_(cytGST)"/>
    <property type="match status" value="1"/>
</dbReference>
<evidence type="ECO:0000313" key="8">
    <source>
        <dbReference type="Proteomes" id="UP001630127"/>
    </source>
</evidence>
<dbReference type="EC" id="2.5.1.18" evidence="1"/>
<dbReference type="Proteomes" id="UP001630127">
    <property type="component" value="Unassembled WGS sequence"/>
</dbReference>
<evidence type="ECO:0000256" key="2">
    <source>
        <dbReference type="ARBA" id="ARBA00022679"/>
    </source>
</evidence>
<feature type="domain" description="GST C-terminal" evidence="6">
    <location>
        <begin position="90"/>
        <end position="211"/>
    </location>
</feature>
<dbReference type="Gene3D" id="1.20.1050.10">
    <property type="match status" value="1"/>
</dbReference>
<dbReference type="Pfam" id="PF00043">
    <property type="entry name" value="GST_C"/>
    <property type="match status" value="1"/>
</dbReference>
<dbReference type="PANTHER" id="PTHR11260:SF781">
    <property type="entry name" value="GLUTATHIONE S-TRANSFERASE U19"/>
    <property type="match status" value="1"/>
</dbReference>
<dbReference type="Gene3D" id="3.40.30.10">
    <property type="entry name" value="Glutaredoxin"/>
    <property type="match status" value="1"/>
</dbReference>
<comment type="similarity">
    <text evidence="4">Belongs to the GST superfamily.</text>
</comment>
<feature type="domain" description="GST N-terminal" evidence="5">
    <location>
        <begin position="3"/>
        <end position="84"/>
    </location>
</feature>
<accession>A0ABD3AH57</accession>
<sequence>MEENLVLLDLWASIYATRVRIALAEKGIAYKSQEEDFVNNEKSPLLLETNPLHKTIPVLIHNGKPICESLNIITYIDEIWNEKSPLLPADPYERSQARFWADYIDKKIHANSIWKNKGGEREKAKEEFLKGLKILEGVIGEDDKKPFFGGETLGFVDIALLPVSCWFYTLETLANFSVEAECPKIVEWVKRCKEKESVSKSLADPQKVYDFILPLLQRMGLVGDD</sequence>
<proteinExistence type="inferred from homology"/>
<name>A0ABD3AH57_9GENT</name>
<dbReference type="InterPro" id="IPR004045">
    <property type="entry name" value="Glutathione_S-Trfase_N"/>
</dbReference>
<dbReference type="InterPro" id="IPR045073">
    <property type="entry name" value="Omega/Tau-like"/>
</dbReference>
<evidence type="ECO:0000313" key="7">
    <source>
        <dbReference type="EMBL" id="KAL3530983.1"/>
    </source>
</evidence>
<dbReference type="EMBL" id="JBJUIK010000004">
    <property type="protein sequence ID" value="KAL3530983.1"/>
    <property type="molecule type" value="Genomic_DNA"/>
</dbReference>
<dbReference type="InterPro" id="IPR045074">
    <property type="entry name" value="GST_C_Tau"/>
</dbReference>
<dbReference type="SFLD" id="SFLDG01152">
    <property type="entry name" value="Main.3:_Omega-_and_Tau-like"/>
    <property type="match status" value="1"/>
</dbReference>
<dbReference type="AlphaFoldDB" id="A0ABD3AH57"/>
<dbReference type="Pfam" id="PF02798">
    <property type="entry name" value="GST_N"/>
    <property type="match status" value="1"/>
</dbReference>
<dbReference type="SFLD" id="SFLDS00019">
    <property type="entry name" value="Glutathione_Transferase_(cytos"/>
    <property type="match status" value="1"/>
</dbReference>
<dbReference type="PROSITE" id="PS50405">
    <property type="entry name" value="GST_CTER"/>
    <property type="match status" value="1"/>
</dbReference>
<dbReference type="InterPro" id="IPR040079">
    <property type="entry name" value="Glutathione_S-Trfase"/>
</dbReference>
<protein>
    <recommendedName>
        <fullName evidence="1">glutathione transferase</fullName>
        <ecNumber evidence="1">2.5.1.18</ecNumber>
    </recommendedName>
</protein>
<dbReference type="FunFam" id="1.20.1050.10:FF:000018">
    <property type="entry name" value="Glutathione S-transferase U20"/>
    <property type="match status" value="1"/>
</dbReference>
<evidence type="ECO:0000259" key="5">
    <source>
        <dbReference type="PROSITE" id="PS50404"/>
    </source>
</evidence>
<dbReference type="SUPFAM" id="SSF52833">
    <property type="entry name" value="Thioredoxin-like"/>
    <property type="match status" value="1"/>
</dbReference>
<dbReference type="PANTHER" id="PTHR11260">
    <property type="entry name" value="GLUTATHIONE S-TRANSFERASE, GST, SUPERFAMILY, GST DOMAIN CONTAINING"/>
    <property type="match status" value="1"/>
</dbReference>
<evidence type="ECO:0000256" key="4">
    <source>
        <dbReference type="RuleBase" id="RU003494"/>
    </source>
</evidence>
<dbReference type="SUPFAM" id="SSF47616">
    <property type="entry name" value="GST C-terminal domain-like"/>
    <property type="match status" value="1"/>
</dbReference>
<dbReference type="CDD" id="cd03185">
    <property type="entry name" value="GST_C_Tau"/>
    <property type="match status" value="1"/>
</dbReference>